<sequence length="139" mass="15636">MKDIDAISGDVLDLSIRLHRDLGAGLLESVYETVLAEWLARRGYRIARQRAIDITFDGMHIESAFRIDLLVEERVIIEIKSVDRLLPVHSKQILTYMRLTGQPLGLLINFAGATLKEGFRRFVNSPTVSASSALSVRTR</sequence>
<accession>A0A1V2EXZ0</accession>
<evidence type="ECO:0008006" key="3">
    <source>
        <dbReference type="Google" id="ProtNLM"/>
    </source>
</evidence>
<keyword evidence="2" id="KW-1185">Reference proteome</keyword>
<dbReference type="InterPro" id="IPR026350">
    <property type="entry name" value="GxxExxY"/>
</dbReference>
<proteinExistence type="predicted"/>
<protein>
    <recommendedName>
        <fullName evidence="3">GxxExxY protein</fullName>
    </recommendedName>
</protein>
<evidence type="ECO:0000313" key="1">
    <source>
        <dbReference type="EMBL" id="ONF97542.1"/>
    </source>
</evidence>
<name>A0A1V2EXZ0_9SPHN</name>
<evidence type="ECO:0000313" key="2">
    <source>
        <dbReference type="Proteomes" id="UP000188729"/>
    </source>
</evidence>
<dbReference type="EMBL" id="MPSB01000001">
    <property type="protein sequence ID" value="ONF97542.1"/>
    <property type="molecule type" value="Genomic_DNA"/>
</dbReference>
<comment type="caution">
    <text evidence="1">The sequence shown here is derived from an EMBL/GenBank/DDBJ whole genome shotgun (WGS) entry which is preliminary data.</text>
</comment>
<dbReference type="Pfam" id="PF13366">
    <property type="entry name" value="PDDEXK_3"/>
    <property type="match status" value="1"/>
</dbReference>
<dbReference type="AlphaFoldDB" id="A0A1V2EXZ0"/>
<dbReference type="Proteomes" id="UP000188729">
    <property type="component" value="Unassembled WGS sequence"/>
</dbReference>
<dbReference type="NCBIfam" id="TIGR04256">
    <property type="entry name" value="GxxExxY"/>
    <property type="match status" value="1"/>
</dbReference>
<dbReference type="OrthoDB" id="9806869at2"/>
<dbReference type="RefSeq" id="WP_076742998.1">
    <property type="nucleotide sequence ID" value="NZ_MPSB01000001.1"/>
</dbReference>
<gene>
    <name evidence="1" type="ORF">SPHI_01720</name>
</gene>
<reference evidence="1 2" key="1">
    <citation type="submission" date="2016-11" db="EMBL/GenBank/DDBJ databases">
        <title>Genome sequence of Sphingomonas jeddahensis G39.</title>
        <authorList>
            <person name="Poehlein A."/>
            <person name="Wuebbeler J.H."/>
            <person name="Steinbuechel A."/>
            <person name="Daniel R."/>
        </authorList>
    </citation>
    <scope>NUCLEOTIDE SEQUENCE [LARGE SCALE GENOMIC DNA]</scope>
    <source>
        <strain evidence="1 2">G39</strain>
    </source>
</reference>
<dbReference type="STRING" id="1915074.SPHI_01720"/>
<organism evidence="1 2">
    <name type="scientific">Sphingomonas jeddahensis</name>
    <dbReference type="NCBI Taxonomy" id="1915074"/>
    <lineage>
        <taxon>Bacteria</taxon>
        <taxon>Pseudomonadati</taxon>
        <taxon>Pseudomonadota</taxon>
        <taxon>Alphaproteobacteria</taxon>
        <taxon>Sphingomonadales</taxon>
        <taxon>Sphingomonadaceae</taxon>
        <taxon>Sphingomonas</taxon>
    </lineage>
</organism>